<organism evidence="1 2">
    <name type="scientific">Vibrio parahaemolyticus</name>
    <dbReference type="NCBI Taxonomy" id="670"/>
    <lineage>
        <taxon>Bacteria</taxon>
        <taxon>Pseudomonadati</taxon>
        <taxon>Pseudomonadota</taxon>
        <taxon>Gammaproteobacteria</taxon>
        <taxon>Vibrionales</taxon>
        <taxon>Vibrionaceae</taxon>
        <taxon>Vibrio</taxon>
    </lineage>
</organism>
<evidence type="ECO:0000313" key="1">
    <source>
        <dbReference type="EMBL" id="OXE34359.1"/>
    </source>
</evidence>
<name>A0A0L8SCN3_VIBPH</name>
<accession>A0A0L8SCN3</accession>
<reference evidence="1 2" key="1">
    <citation type="journal article" date="2017" name="Appl. Environ. Microbiol.">
        <title>Parallel evolution of two clades of a major Atlantic endemic Vibrio parahaemolyticus pathogen lineage by independent acquisition of related pathogenicity islands.</title>
        <authorList>
            <person name="Xu F."/>
            <person name="Gonzalez-Escalona N."/>
            <person name="Drees K.P."/>
            <person name="Sebra R.P."/>
            <person name="Cooper V.S."/>
            <person name="Jones S.H."/>
            <person name="Whistler C.A."/>
        </authorList>
    </citation>
    <scope>NUCLEOTIDE SEQUENCE [LARGE SCALE GENOMIC DNA]</scope>
    <source>
        <strain evidence="1 2">MAVP-3</strain>
    </source>
</reference>
<sequence length="69" mass="8262">MSTLYDEVNNLKSCVENIRKEVRDSIRMGEEICIINQRLRELESAQKQFERAYSLWFQFEVSEDSISKK</sequence>
<protein>
    <submittedName>
        <fullName evidence="1">Uncharacterized protein</fullName>
    </submittedName>
</protein>
<dbReference type="EMBL" id="NIXT01000074">
    <property type="protein sequence ID" value="OXE34359.1"/>
    <property type="molecule type" value="Genomic_DNA"/>
</dbReference>
<evidence type="ECO:0000313" key="2">
    <source>
        <dbReference type="Proteomes" id="UP000214596"/>
    </source>
</evidence>
<comment type="caution">
    <text evidence="1">The sequence shown here is derived from an EMBL/GenBank/DDBJ whole genome shotgun (WGS) entry which is preliminary data.</text>
</comment>
<dbReference type="Proteomes" id="UP000214596">
    <property type="component" value="Unassembled WGS sequence"/>
</dbReference>
<dbReference type="AlphaFoldDB" id="A0A0L8SCN3"/>
<dbReference type="SMR" id="A0A0L8SCN3"/>
<gene>
    <name evidence="1" type="ORF">CA163_02715</name>
</gene>
<proteinExistence type="predicted"/>